<dbReference type="GO" id="GO:0009088">
    <property type="term" value="P:threonine biosynthetic process"/>
    <property type="evidence" value="ECO:0007669"/>
    <property type="project" value="UniProtKB-UniPathway"/>
</dbReference>
<evidence type="ECO:0000256" key="12">
    <source>
        <dbReference type="PIRSR" id="PIRSR000098-2"/>
    </source>
</evidence>
<dbReference type="Proteomes" id="UP000287243">
    <property type="component" value="Chromosome"/>
</dbReference>
<dbReference type="EMBL" id="CP019384">
    <property type="protein sequence ID" value="QAT17101.1"/>
    <property type="molecule type" value="Genomic_DNA"/>
</dbReference>
<keyword evidence="7" id="KW-0791">Threonine biosynthesis</keyword>
<dbReference type="SUPFAM" id="SSF51735">
    <property type="entry name" value="NAD(P)-binding Rossmann-fold domains"/>
    <property type="match status" value="1"/>
</dbReference>
<feature type="active site" description="Proton donor" evidence="11">
    <location>
        <position position="205"/>
    </location>
</feature>
<gene>
    <name evidence="14" type="ORF">BU251_04810</name>
</gene>
<dbReference type="InterPro" id="IPR005106">
    <property type="entry name" value="Asp/hSer_DH_NAD-bd"/>
</dbReference>
<dbReference type="GO" id="GO:0050661">
    <property type="term" value="F:NADP binding"/>
    <property type="evidence" value="ECO:0007669"/>
    <property type="project" value="InterPro"/>
</dbReference>
<dbReference type="InterPro" id="IPR036291">
    <property type="entry name" value="NAD(P)-bd_dom_sf"/>
</dbReference>
<evidence type="ECO:0000259" key="13">
    <source>
        <dbReference type="PROSITE" id="PS51671"/>
    </source>
</evidence>
<dbReference type="GO" id="GO:0009086">
    <property type="term" value="P:methionine biosynthetic process"/>
    <property type="evidence" value="ECO:0007669"/>
    <property type="project" value="UniProtKB-KW"/>
</dbReference>
<feature type="binding site" evidence="12">
    <location>
        <begin position="9"/>
        <end position="16"/>
    </location>
    <ligand>
        <name>NADP(+)</name>
        <dbReference type="ChEBI" id="CHEBI:58349"/>
    </ligand>
</feature>
<evidence type="ECO:0000256" key="8">
    <source>
        <dbReference type="ARBA" id="ARBA00022857"/>
    </source>
</evidence>
<feature type="binding site" evidence="12">
    <location>
        <position position="105"/>
    </location>
    <ligand>
        <name>NADPH</name>
        <dbReference type="ChEBI" id="CHEBI:57783"/>
    </ligand>
</feature>
<dbReference type="InterPro" id="IPR045865">
    <property type="entry name" value="ACT-like_dom_sf"/>
</dbReference>
<dbReference type="GO" id="GO:0004412">
    <property type="term" value="F:homoserine dehydrogenase activity"/>
    <property type="evidence" value="ECO:0007669"/>
    <property type="project" value="UniProtKB-EC"/>
</dbReference>
<dbReference type="InterPro" id="IPR001342">
    <property type="entry name" value="HDH_cat"/>
</dbReference>
<evidence type="ECO:0000256" key="3">
    <source>
        <dbReference type="ARBA" id="ARBA00006753"/>
    </source>
</evidence>
<dbReference type="RefSeq" id="WP_128699745.1">
    <property type="nucleotide sequence ID" value="NZ_CP019384.1"/>
</dbReference>
<evidence type="ECO:0000313" key="14">
    <source>
        <dbReference type="EMBL" id="QAT17101.1"/>
    </source>
</evidence>
<dbReference type="InterPro" id="IPR016204">
    <property type="entry name" value="HDH"/>
</dbReference>
<protein>
    <recommendedName>
        <fullName evidence="5">Homoserine dehydrogenase</fullName>
        <ecNumber evidence="4">1.1.1.3</ecNumber>
    </recommendedName>
</protein>
<dbReference type="PANTHER" id="PTHR43331:SF1">
    <property type="entry name" value="HOMOSERINE DEHYDROGENASE"/>
    <property type="match status" value="1"/>
</dbReference>
<name>A0A410P4U8_VELA1</name>
<dbReference type="Gene3D" id="3.30.70.260">
    <property type="match status" value="1"/>
</dbReference>
<evidence type="ECO:0000256" key="6">
    <source>
        <dbReference type="ARBA" id="ARBA00022605"/>
    </source>
</evidence>
<evidence type="ECO:0000256" key="5">
    <source>
        <dbReference type="ARBA" id="ARBA00013376"/>
    </source>
</evidence>
<evidence type="ECO:0000313" key="15">
    <source>
        <dbReference type="Proteomes" id="UP000287243"/>
    </source>
</evidence>
<dbReference type="OrthoDB" id="9808167at2"/>
<proteinExistence type="inferred from homology"/>
<dbReference type="PIRSF" id="PIRSF000098">
    <property type="entry name" value="Homoser_dehydrog"/>
    <property type="match status" value="1"/>
</dbReference>
<dbReference type="FunFam" id="3.30.70.260:FF:000030">
    <property type="entry name" value="Homoserine dehydrogenase"/>
    <property type="match status" value="1"/>
</dbReference>
<dbReference type="SUPFAM" id="SSF55021">
    <property type="entry name" value="ACT-like"/>
    <property type="match status" value="1"/>
</dbReference>
<feature type="domain" description="ACT" evidence="13">
    <location>
        <begin position="349"/>
        <end position="421"/>
    </location>
</feature>
<dbReference type="Gene3D" id="3.40.50.720">
    <property type="entry name" value="NAD(P)-binding Rossmann-like Domain"/>
    <property type="match status" value="1"/>
</dbReference>
<dbReference type="EC" id="1.1.1.3" evidence="4"/>
<evidence type="ECO:0000256" key="4">
    <source>
        <dbReference type="ARBA" id="ARBA00013213"/>
    </source>
</evidence>
<dbReference type="InterPro" id="IPR002912">
    <property type="entry name" value="ACT_dom"/>
</dbReference>
<comment type="similarity">
    <text evidence="3">Belongs to the homoserine dehydrogenase family.</text>
</comment>
<feature type="binding site" evidence="12">
    <location>
        <position position="190"/>
    </location>
    <ligand>
        <name>L-homoserine</name>
        <dbReference type="ChEBI" id="CHEBI:57476"/>
    </ligand>
</feature>
<organism evidence="14 15">
    <name type="scientific">Velamenicoccus archaeovorus</name>
    <dbReference type="NCBI Taxonomy" id="1930593"/>
    <lineage>
        <taxon>Bacteria</taxon>
        <taxon>Pseudomonadati</taxon>
        <taxon>Candidatus Omnitrophota</taxon>
        <taxon>Candidatus Velamenicoccus</taxon>
    </lineage>
</organism>
<evidence type="ECO:0000256" key="10">
    <source>
        <dbReference type="ARBA" id="ARBA00023167"/>
    </source>
</evidence>
<evidence type="ECO:0000256" key="9">
    <source>
        <dbReference type="ARBA" id="ARBA00023002"/>
    </source>
</evidence>
<sequence length="428" mass="46620">MKRISVGVIGLGTIGSGVVKALRDKRGLIAERSGVDMHLAMACDVRRSRGAQLGLPPSLFTINPQDIIKNEKIDCVVELIGGQHPARELILQALKHKKHVVTANKALLASDIEDILSVAAKSGRQLKFEASVCGGIPIIKALKEGLVANRIDSLYGIINGTSNYLLSKMSQESLSFAEALSLAKKKGYAERQSRLDIEGIDAAHKLVILCYLLFSKLVPLDAVIREGISGISEMDVRYAGEMGLVIKPMAIAKKDHESLEARVHPTLLPKSHPLAVVNGVFNAILLKGDMVGDMLFYGRGAGQSATTSAVISDIVDLGRDALEEGRRKAKAAARVSRIRRVDEIQSRYYLRFMAIDKPGILARISGVLGKNHIGIAQVSQKERKRAKFVPVVMITHNVLEKNLRKALENIDRLAIVKGKTVKIHMEGF</sequence>
<dbReference type="SUPFAM" id="SSF55347">
    <property type="entry name" value="Glyceraldehyde-3-phosphate dehydrogenase-like, C-terminal domain"/>
    <property type="match status" value="1"/>
</dbReference>
<keyword evidence="10" id="KW-0486">Methionine biosynthesis</keyword>
<keyword evidence="9" id="KW-0560">Oxidoreductase</keyword>
<dbReference type="Gene3D" id="3.30.360.10">
    <property type="entry name" value="Dihydrodipicolinate Reductase, domain 2"/>
    <property type="match status" value="1"/>
</dbReference>
<keyword evidence="15" id="KW-1185">Reference proteome</keyword>
<dbReference type="AlphaFoldDB" id="A0A410P4U8"/>
<keyword evidence="6" id="KW-0028">Amino-acid biosynthesis</keyword>
<keyword evidence="8 12" id="KW-0521">NADP</keyword>
<dbReference type="KEGG" id="vai:BU251_04810"/>
<evidence type="ECO:0000256" key="2">
    <source>
        <dbReference type="ARBA" id="ARBA00005062"/>
    </source>
</evidence>
<dbReference type="PANTHER" id="PTHR43331">
    <property type="entry name" value="HOMOSERINE DEHYDROGENASE"/>
    <property type="match status" value="1"/>
</dbReference>
<evidence type="ECO:0000256" key="1">
    <source>
        <dbReference type="ARBA" id="ARBA00005056"/>
    </source>
</evidence>
<evidence type="ECO:0000256" key="11">
    <source>
        <dbReference type="PIRSR" id="PIRSR000098-1"/>
    </source>
</evidence>
<comment type="pathway">
    <text evidence="2">Amino-acid biosynthesis; L-methionine biosynthesis via de novo pathway; L-homoserine from L-aspartate: step 3/3.</text>
</comment>
<dbReference type="NCBIfam" id="NF004976">
    <property type="entry name" value="PRK06349.1"/>
    <property type="match status" value="1"/>
</dbReference>
<dbReference type="Pfam" id="PF01842">
    <property type="entry name" value="ACT"/>
    <property type="match status" value="1"/>
</dbReference>
<dbReference type="CDD" id="cd04881">
    <property type="entry name" value="ACT_HSDH-Hom"/>
    <property type="match status" value="1"/>
</dbReference>
<dbReference type="FunFam" id="3.30.360.10:FF:000005">
    <property type="entry name" value="Homoserine dehydrogenase"/>
    <property type="match status" value="1"/>
</dbReference>
<dbReference type="Pfam" id="PF00742">
    <property type="entry name" value="Homoserine_dh"/>
    <property type="match status" value="1"/>
</dbReference>
<comment type="pathway">
    <text evidence="1">Amino-acid biosynthesis; L-threonine biosynthesis; L-threonine from L-aspartate: step 3/5.</text>
</comment>
<dbReference type="UniPathway" id="UPA00051">
    <property type="reaction ID" value="UER00465"/>
</dbReference>
<dbReference type="Pfam" id="PF03447">
    <property type="entry name" value="NAD_binding_3"/>
    <property type="match status" value="1"/>
</dbReference>
<dbReference type="PROSITE" id="PS51671">
    <property type="entry name" value="ACT"/>
    <property type="match status" value="1"/>
</dbReference>
<accession>A0A410P4U8</accession>
<evidence type="ECO:0000256" key="7">
    <source>
        <dbReference type="ARBA" id="ARBA00022697"/>
    </source>
</evidence>
<reference evidence="14 15" key="1">
    <citation type="submission" date="2017-01" db="EMBL/GenBank/DDBJ databases">
        <title>First insights into the biology of 'candidatus Vampirococcus archaeovorus'.</title>
        <authorList>
            <person name="Kizina J."/>
            <person name="Jordan S."/>
            <person name="Stueber K."/>
            <person name="Reinhardt R."/>
            <person name="Harder J."/>
        </authorList>
    </citation>
    <scope>NUCLEOTIDE SEQUENCE [LARGE SCALE GENOMIC DNA]</scope>
    <source>
        <strain evidence="14 15">LiM</strain>
    </source>
</reference>
<dbReference type="UniPathway" id="UPA00050">
    <property type="reaction ID" value="UER00063"/>
</dbReference>